<protein>
    <submittedName>
        <fullName evidence="2">Uncharacterized protein</fullName>
    </submittedName>
</protein>
<keyword evidence="1" id="KW-0812">Transmembrane</keyword>
<dbReference type="PANTHER" id="PTHR31013">
    <property type="entry name" value="THAUMATIN FAMILY PROTEIN-RELATED"/>
    <property type="match status" value="1"/>
</dbReference>
<dbReference type="SUPFAM" id="SSF49870">
    <property type="entry name" value="Osmotin, thaumatin-like protein"/>
    <property type="match status" value="1"/>
</dbReference>
<dbReference type="OrthoDB" id="430315at2759"/>
<dbReference type="Proteomes" id="UP000664132">
    <property type="component" value="Unassembled WGS sequence"/>
</dbReference>
<dbReference type="SMART" id="SM00205">
    <property type="entry name" value="THN"/>
    <property type="match status" value="1"/>
</dbReference>
<keyword evidence="1" id="KW-1133">Transmembrane helix</keyword>
<dbReference type="InterPro" id="IPR037176">
    <property type="entry name" value="Osmotin/thaumatin-like_sf"/>
</dbReference>
<dbReference type="PANTHER" id="PTHR31013:SF2">
    <property type="entry name" value="THAUMATIN-LIKE PROTEIN"/>
    <property type="match status" value="1"/>
</dbReference>
<reference evidence="2" key="1">
    <citation type="submission" date="2021-02" db="EMBL/GenBank/DDBJ databases">
        <title>Genome sequence Cadophora malorum strain M34.</title>
        <authorList>
            <person name="Stefanovic E."/>
            <person name="Vu D."/>
            <person name="Scully C."/>
            <person name="Dijksterhuis J."/>
            <person name="Roader J."/>
            <person name="Houbraken J."/>
        </authorList>
    </citation>
    <scope>NUCLEOTIDE SEQUENCE</scope>
    <source>
        <strain evidence="2">M34</strain>
    </source>
</reference>
<keyword evidence="3" id="KW-1185">Reference proteome</keyword>
<dbReference type="EMBL" id="JAFJYH010000138">
    <property type="protein sequence ID" value="KAG4418075.1"/>
    <property type="molecule type" value="Genomic_DNA"/>
</dbReference>
<gene>
    <name evidence="2" type="ORF">IFR04_008812</name>
</gene>
<dbReference type="Gene3D" id="2.60.110.10">
    <property type="entry name" value="Thaumatin"/>
    <property type="match status" value="1"/>
</dbReference>
<feature type="transmembrane region" description="Helical" evidence="1">
    <location>
        <begin position="12"/>
        <end position="31"/>
    </location>
</feature>
<name>A0A8H7W5P4_9HELO</name>
<comment type="caution">
    <text evidence="2">The sequence shown here is derived from an EMBL/GenBank/DDBJ whole genome shotgun (WGS) entry which is preliminary data.</text>
</comment>
<organism evidence="2 3">
    <name type="scientific">Cadophora malorum</name>
    <dbReference type="NCBI Taxonomy" id="108018"/>
    <lineage>
        <taxon>Eukaryota</taxon>
        <taxon>Fungi</taxon>
        <taxon>Dikarya</taxon>
        <taxon>Ascomycota</taxon>
        <taxon>Pezizomycotina</taxon>
        <taxon>Leotiomycetes</taxon>
        <taxon>Helotiales</taxon>
        <taxon>Ploettnerulaceae</taxon>
        <taxon>Cadophora</taxon>
    </lineage>
</organism>
<evidence type="ECO:0000256" key="1">
    <source>
        <dbReference type="SAM" id="Phobius"/>
    </source>
</evidence>
<evidence type="ECO:0000313" key="2">
    <source>
        <dbReference type="EMBL" id="KAG4418075.1"/>
    </source>
</evidence>
<accession>A0A8H7W5P4</accession>
<dbReference type="Pfam" id="PF00314">
    <property type="entry name" value="Thaumatin"/>
    <property type="match status" value="1"/>
</dbReference>
<dbReference type="PROSITE" id="PS51367">
    <property type="entry name" value="THAUMATIN_2"/>
    <property type="match status" value="1"/>
</dbReference>
<dbReference type="AlphaFoldDB" id="A0A8H7W5P4"/>
<sequence length="321" mass="35181">MGANNSKIVQYICVYLVIAVVAVSAGTHVAGQSPKPLPIGIKGPEHLRENTYVVADSGFYIKSFNGTVTEKAAAKFAKDTKAHIPVTIVNPTNNSMCVLSTYTDLKAPVEKPVFFSYNETEFQRLPVPSNSSVQIGNFIPQGDRIHINGRIQAFFNCNNNCTICPGDGKVRHTLVEWKYGNDSANLIYETESWWSNLSNVDGLSTNTNLTVYNAKGKPCQQARTCDVTAETLIKACPSDRYWKDGTAHGCESDCKATGLDRHCCTGDFSRREPPTCPKSSSFLKELCPDAYASPYDDYGSVDNCHKVSGVRMAFWEMGNAA</sequence>
<keyword evidence="1" id="KW-0472">Membrane</keyword>
<proteinExistence type="predicted"/>
<evidence type="ECO:0000313" key="3">
    <source>
        <dbReference type="Proteomes" id="UP000664132"/>
    </source>
</evidence>
<dbReference type="InterPro" id="IPR001938">
    <property type="entry name" value="Thaumatin"/>
</dbReference>